<evidence type="ECO:0000256" key="1">
    <source>
        <dbReference type="SAM" id="MobiDB-lite"/>
    </source>
</evidence>
<reference evidence="2" key="1">
    <citation type="submission" date="2020-11" db="EMBL/GenBank/DDBJ databases">
        <authorList>
            <person name="Tran Van P."/>
        </authorList>
    </citation>
    <scope>NUCLEOTIDE SEQUENCE</scope>
</reference>
<organism evidence="2">
    <name type="scientific">Timema genevievae</name>
    <name type="common">Walking stick</name>
    <dbReference type="NCBI Taxonomy" id="629358"/>
    <lineage>
        <taxon>Eukaryota</taxon>
        <taxon>Metazoa</taxon>
        <taxon>Ecdysozoa</taxon>
        <taxon>Arthropoda</taxon>
        <taxon>Hexapoda</taxon>
        <taxon>Insecta</taxon>
        <taxon>Pterygota</taxon>
        <taxon>Neoptera</taxon>
        <taxon>Polyneoptera</taxon>
        <taxon>Phasmatodea</taxon>
        <taxon>Timematodea</taxon>
        <taxon>Timematoidea</taxon>
        <taxon>Timematidae</taxon>
        <taxon>Timema</taxon>
    </lineage>
</organism>
<evidence type="ECO:0000313" key="2">
    <source>
        <dbReference type="EMBL" id="CAD7589161.1"/>
    </source>
</evidence>
<dbReference type="EMBL" id="OE839984">
    <property type="protein sequence ID" value="CAD7589161.1"/>
    <property type="molecule type" value="Genomic_DNA"/>
</dbReference>
<feature type="region of interest" description="Disordered" evidence="1">
    <location>
        <begin position="111"/>
        <end position="133"/>
    </location>
</feature>
<proteinExistence type="predicted"/>
<protein>
    <submittedName>
        <fullName evidence="2">Uncharacterized protein</fullName>
    </submittedName>
</protein>
<gene>
    <name evidence="2" type="ORF">TGEB3V08_LOCUS3142</name>
</gene>
<feature type="region of interest" description="Disordered" evidence="1">
    <location>
        <begin position="69"/>
        <end position="95"/>
    </location>
</feature>
<accession>A0A7R9PJ79</accession>
<sequence length="133" mass="15800">MTDNERRSDERLALRSLIDPSNLRMIENERKAVMNGGKSTDLDPLFGRMNKNERLVQDLVISEQERRRKRFQAHNNNTVWKKRAQPPPDWNKPLPDWMEMKYKDTYLYHKSKEQKSGENNKSPQANRTLCVIS</sequence>
<name>A0A7R9PJ79_TIMGE</name>
<dbReference type="AlphaFoldDB" id="A0A7R9PJ79"/>